<dbReference type="Pfam" id="PF03129">
    <property type="entry name" value="HGTP_anticodon"/>
    <property type="match status" value="1"/>
</dbReference>
<evidence type="ECO:0000256" key="6">
    <source>
        <dbReference type="ARBA" id="ARBA00023146"/>
    </source>
</evidence>
<dbReference type="PRINTS" id="PR01046">
    <property type="entry name" value="TRNASYNTHPRO"/>
</dbReference>
<evidence type="ECO:0000313" key="11">
    <source>
        <dbReference type="EMBL" id="KAK3090377.1"/>
    </source>
</evidence>
<dbReference type="InterPro" id="IPR006195">
    <property type="entry name" value="aa-tRNA-synth_II"/>
</dbReference>
<dbReference type="SUPFAM" id="SSF55681">
    <property type="entry name" value="Class II aaRS and biotin synthetases"/>
    <property type="match status" value="1"/>
</dbReference>
<dbReference type="Pfam" id="PF00587">
    <property type="entry name" value="tRNA-synt_2b"/>
    <property type="match status" value="1"/>
</dbReference>
<dbReference type="GO" id="GO:0005524">
    <property type="term" value="F:ATP binding"/>
    <property type="evidence" value="ECO:0007669"/>
    <property type="project" value="UniProtKB-KW"/>
</dbReference>
<dbReference type="PANTHER" id="PTHR42753:SF10">
    <property type="entry name" value="PROLINE--TRNA LIGASE, MITOCHONDRIAL-RELATED"/>
    <property type="match status" value="1"/>
</dbReference>
<dbReference type="EMBL" id="VSWD01000010">
    <property type="protein sequence ID" value="KAK3090377.1"/>
    <property type="molecule type" value="Genomic_DNA"/>
</dbReference>
<dbReference type="InterPro" id="IPR036621">
    <property type="entry name" value="Anticodon-bd_dom_sf"/>
</dbReference>
<accession>A0AA88XQH4</accession>
<dbReference type="CDD" id="cd00779">
    <property type="entry name" value="ProRS_core_prok"/>
    <property type="match status" value="1"/>
</dbReference>
<comment type="catalytic activity">
    <reaction evidence="8">
        <text>tRNA(Pro) + L-proline + ATP = L-prolyl-tRNA(Pro) + AMP + diphosphate</text>
        <dbReference type="Rhea" id="RHEA:14305"/>
        <dbReference type="Rhea" id="RHEA-COMP:9700"/>
        <dbReference type="Rhea" id="RHEA-COMP:9702"/>
        <dbReference type="ChEBI" id="CHEBI:30616"/>
        <dbReference type="ChEBI" id="CHEBI:33019"/>
        <dbReference type="ChEBI" id="CHEBI:60039"/>
        <dbReference type="ChEBI" id="CHEBI:78442"/>
        <dbReference type="ChEBI" id="CHEBI:78532"/>
        <dbReference type="ChEBI" id="CHEBI:456215"/>
        <dbReference type="EC" id="6.1.1.15"/>
    </reaction>
</comment>
<evidence type="ECO:0000313" key="12">
    <source>
        <dbReference type="Proteomes" id="UP001186944"/>
    </source>
</evidence>
<evidence type="ECO:0000256" key="5">
    <source>
        <dbReference type="ARBA" id="ARBA00022917"/>
    </source>
</evidence>
<dbReference type="InterPro" id="IPR045864">
    <property type="entry name" value="aa-tRNA-synth_II/BPL/LPL"/>
</dbReference>
<evidence type="ECO:0000256" key="7">
    <source>
        <dbReference type="ARBA" id="ARBA00029731"/>
    </source>
</evidence>
<dbReference type="Gene3D" id="3.30.930.10">
    <property type="entry name" value="Bira Bifunctional Protein, Domain 2"/>
    <property type="match status" value="1"/>
</dbReference>
<evidence type="ECO:0000256" key="8">
    <source>
        <dbReference type="ARBA" id="ARBA00047671"/>
    </source>
</evidence>
<evidence type="ECO:0000256" key="4">
    <source>
        <dbReference type="ARBA" id="ARBA00022840"/>
    </source>
</evidence>
<keyword evidence="12" id="KW-1185">Reference proteome</keyword>
<name>A0AA88XQH4_PINIB</name>
<proteinExistence type="predicted"/>
<dbReference type="Proteomes" id="UP001186944">
    <property type="component" value="Unassembled WGS sequence"/>
</dbReference>
<keyword evidence="6" id="KW-0030">Aminoacyl-tRNA synthetase</keyword>
<keyword evidence="2" id="KW-0436">Ligase</keyword>
<dbReference type="FunFam" id="3.30.930.10:FF:000042">
    <property type="entry name" value="probable proline--tRNA ligase, mitochondrial"/>
    <property type="match status" value="1"/>
</dbReference>
<evidence type="ECO:0000256" key="1">
    <source>
        <dbReference type="ARBA" id="ARBA00012831"/>
    </source>
</evidence>
<evidence type="ECO:0000259" key="10">
    <source>
        <dbReference type="PROSITE" id="PS50862"/>
    </source>
</evidence>
<dbReference type="Gene3D" id="3.40.50.800">
    <property type="entry name" value="Anticodon-binding domain"/>
    <property type="match status" value="1"/>
</dbReference>
<evidence type="ECO:0000256" key="3">
    <source>
        <dbReference type="ARBA" id="ARBA00022741"/>
    </source>
</evidence>
<dbReference type="EC" id="6.1.1.15" evidence="1"/>
<dbReference type="SUPFAM" id="SSF52954">
    <property type="entry name" value="Class II aaRS ABD-related"/>
    <property type="match status" value="1"/>
</dbReference>
<reference evidence="11" key="1">
    <citation type="submission" date="2019-08" db="EMBL/GenBank/DDBJ databases">
        <title>The improved chromosome-level genome for the pearl oyster Pinctada fucata martensii using PacBio sequencing and Hi-C.</title>
        <authorList>
            <person name="Zheng Z."/>
        </authorList>
    </citation>
    <scope>NUCLEOTIDE SEQUENCE</scope>
    <source>
        <strain evidence="11">ZZ-2019</strain>
        <tissue evidence="11">Adductor muscle</tissue>
    </source>
</reference>
<dbReference type="GO" id="GO:0005739">
    <property type="term" value="C:mitochondrion"/>
    <property type="evidence" value="ECO:0007669"/>
    <property type="project" value="TreeGrafter"/>
</dbReference>
<dbReference type="GO" id="GO:0004827">
    <property type="term" value="F:proline-tRNA ligase activity"/>
    <property type="evidence" value="ECO:0007669"/>
    <property type="project" value="UniProtKB-EC"/>
</dbReference>
<organism evidence="11 12">
    <name type="scientific">Pinctada imbricata</name>
    <name type="common">Atlantic pearl-oyster</name>
    <name type="synonym">Pinctada martensii</name>
    <dbReference type="NCBI Taxonomy" id="66713"/>
    <lineage>
        <taxon>Eukaryota</taxon>
        <taxon>Metazoa</taxon>
        <taxon>Spiralia</taxon>
        <taxon>Lophotrochozoa</taxon>
        <taxon>Mollusca</taxon>
        <taxon>Bivalvia</taxon>
        <taxon>Autobranchia</taxon>
        <taxon>Pteriomorphia</taxon>
        <taxon>Pterioida</taxon>
        <taxon>Pterioidea</taxon>
        <taxon>Pteriidae</taxon>
        <taxon>Pinctada</taxon>
    </lineage>
</organism>
<keyword evidence="4" id="KW-0067">ATP-binding</keyword>
<protein>
    <recommendedName>
        <fullName evidence="9">Probable proline--tRNA ligase, mitochondrial</fullName>
        <ecNumber evidence="1">6.1.1.15</ecNumber>
    </recommendedName>
    <alternativeName>
        <fullName evidence="7">Prolyl-tRNA synthetase</fullName>
    </alternativeName>
</protein>
<dbReference type="AlphaFoldDB" id="A0AA88XQH4"/>
<dbReference type="InterPro" id="IPR002314">
    <property type="entry name" value="aa-tRNA-synt_IIb"/>
</dbReference>
<dbReference type="InterPro" id="IPR050062">
    <property type="entry name" value="Pro-tRNA_synthetase"/>
</dbReference>
<feature type="domain" description="Aminoacyl-transfer RNA synthetases class-II family profile" evidence="10">
    <location>
        <begin position="88"/>
        <end position="361"/>
    </location>
</feature>
<comment type="caution">
    <text evidence="11">The sequence shown here is derived from an EMBL/GenBank/DDBJ whole genome shotgun (WGS) entry which is preliminary data.</text>
</comment>
<sequence length="473" mass="54353">MSIQSWSVIRRVRSYLWDTQKLSIKKQGLVICPVRHKHLPPKLVSQMFIKFGKMPEVSPFSSKSHELFLFRSVLYPCHPGGFHLLPLGQRVLDKLIKIIDQEMEMIGAQKLSLTTLAPKAVWSQSGRWESTGAELFKLKDRDKKEYCLGPTHEELVTDMVRDLYLLKAAYPLKLYQITRKFRDEAHPRFGLLRGREFEMKDLYTFDRTLENARNTYDIVCNAYTEIFKRLDLKVIKAEAAVGNIGGSLSHEFHLESEVGEDRVYKCLQCGHVANAEVTGMNDEKKPFCSKCGSNKLQQLSCIEVGHSFLLGTKYSEVFKAAYNQEGVGKSWLEMGCYGLGVTRLLQAMVEVNCLETRLKWPKVVAPYQVCVIPQKEGFMSYDLFNDAHRLATELNNMDKLKGEVFMDDRIKRSIGQRLWDMKNLGIPYVVIVSSLDEGRMTGMYELQDVYKDQVYMLSECELIETLNLFAKTV</sequence>
<dbReference type="PANTHER" id="PTHR42753">
    <property type="entry name" value="MITOCHONDRIAL RIBOSOME PROTEIN L39/PROLYL-TRNA LIGASE FAMILY MEMBER"/>
    <property type="match status" value="1"/>
</dbReference>
<dbReference type="InterPro" id="IPR002316">
    <property type="entry name" value="Pro-tRNA-ligase_IIa"/>
</dbReference>
<evidence type="ECO:0000256" key="9">
    <source>
        <dbReference type="ARBA" id="ARBA00071545"/>
    </source>
</evidence>
<keyword evidence="3" id="KW-0547">Nucleotide-binding</keyword>
<gene>
    <name evidence="11" type="ORF">FSP39_011319</name>
</gene>
<dbReference type="InterPro" id="IPR004154">
    <property type="entry name" value="Anticodon-bd"/>
</dbReference>
<dbReference type="GO" id="GO:0006433">
    <property type="term" value="P:prolyl-tRNA aminoacylation"/>
    <property type="evidence" value="ECO:0007669"/>
    <property type="project" value="InterPro"/>
</dbReference>
<evidence type="ECO:0000256" key="2">
    <source>
        <dbReference type="ARBA" id="ARBA00022598"/>
    </source>
</evidence>
<dbReference type="PROSITE" id="PS50862">
    <property type="entry name" value="AA_TRNA_LIGASE_II"/>
    <property type="match status" value="1"/>
</dbReference>
<keyword evidence="5" id="KW-0648">Protein biosynthesis</keyword>
<dbReference type="InterPro" id="IPR033730">
    <property type="entry name" value="ProRS_core_prok"/>
</dbReference>